<organism evidence="1 2">
    <name type="scientific">Aliarcobacter cryaerophilus</name>
    <dbReference type="NCBI Taxonomy" id="28198"/>
    <lineage>
        <taxon>Bacteria</taxon>
        <taxon>Pseudomonadati</taxon>
        <taxon>Campylobacterota</taxon>
        <taxon>Epsilonproteobacteria</taxon>
        <taxon>Campylobacterales</taxon>
        <taxon>Arcobacteraceae</taxon>
        <taxon>Aliarcobacter</taxon>
    </lineage>
</organism>
<gene>
    <name evidence="1" type="ORF">AS859_08735</name>
</gene>
<feature type="non-terminal residue" evidence="1">
    <location>
        <position position="106"/>
    </location>
</feature>
<comment type="caution">
    <text evidence="1">The sequence shown here is derived from an EMBL/GenBank/DDBJ whole genome shotgun (WGS) entry which is preliminary data.</text>
</comment>
<proteinExistence type="predicted"/>
<evidence type="ECO:0000313" key="1">
    <source>
        <dbReference type="EMBL" id="OQR40935.1"/>
    </source>
</evidence>
<dbReference type="Proteomes" id="UP000192599">
    <property type="component" value="Unassembled WGS sequence"/>
</dbReference>
<sequence>MGDISHLFGNEIPYPQSHYFSNNHNKMVYCWYIDGFFGTKNNIKFLNDIIARFKITAECQLHSFKSVPMENINPINLKAFKGLKSLARDKLKEKYQRVETRADDYV</sequence>
<dbReference type="EMBL" id="LNTC01000149">
    <property type="protein sequence ID" value="OQR40935.1"/>
    <property type="molecule type" value="Genomic_DNA"/>
</dbReference>
<reference evidence="1 2" key="1">
    <citation type="submission" date="2017-04" db="EMBL/GenBank/DDBJ databases">
        <title>Accumulation and expression of multiple antibiotic resistance genes in Arcobacter cryaerophilus that thrives in sewage.</title>
        <authorList>
            <person name="Millar J.A."/>
            <person name="Raghavan R."/>
        </authorList>
    </citation>
    <scope>NUCLEOTIDE SEQUENCE [LARGE SCALE GENOMIC DNA]</scope>
    <source>
        <strain evidence="1 2">AZT-1</strain>
    </source>
</reference>
<protein>
    <submittedName>
        <fullName evidence="1">Uncharacterized protein</fullName>
    </submittedName>
</protein>
<accession>A0A1V9VA70</accession>
<name>A0A1V9VA70_9BACT</name>
<evidence type="ECO:0000313" key="2">
    <source>
        <dbReference type="Proteomes" id="UP000192599"/>
    </source>
</evidence>
<dbReference type="AlphaFoldDB" id="A0A1V9VA70"/>